<dbReference type="InterPro" id="IPR029063">
    <property type="entry name" value="SAM-dependent_MTases_sf"/>
</dbReference>
<evidence type="ECO:0000259" key="6">
    <source>
        <dbReference type="Pfam" id="PF08242"/>
    </source>
</evidence>
<reference evidence="7 8" key="1">
    <citation type="submission" date="2017-02" db="EMBL/GenBank/DDBJ databases">
        <title>Draft genome sequence of Haemophilus felis CCUG 31170 type strain.</title>
        <authorList>
            <person name="Engstrom-Jakobsson H."/>
            <person name="Salva-Serra F."/>
            <person name="Thorell K."/>
            <person name="Gonzales-Siles L."/>
            <person name="Karlsson R."/>
            <person name="Boulund F."/>
            <person name="Engstrand L."/>
            <person name="Kristiansson E."/>
            <person name="Moore E."/>
        </authorList>
    </citation>
    <scope>NUCLEOTIDE SEQUENCE [LARGE SCALE GENOMIC DNA]</scope>
    <source>
        <strain evidence="7 8">CCUG 31170</strain>
    </source>
</reference>
<dbReference type="GO" id="GO:0010340">
    <property type="term" value="F:carboxyl-O-methyltransferase activity"/>
    <property type="evidence" value="ECO:0007669"/>
    <property type="project" value="UniProtKB-UniRule"/>
</dbReference>
<dbReference type="Proteomes" id="UP000190023">
    <property type="component" value="Unassembled WGS sequence"/>
</dbReference>
<comment type="catalytic activity">
    <reaction evidence="5">
        <text>malonyl-[ACP] + S-adenosyl-L-methionine = malonyl-[ACP] methyl ester + S-adenosyl-L-homocysteine</text>
        <dbReference type="Rhea" id="RHEA:17105"/>
        <dbReference type="Rhea" id="RHEA-COMP:9623"/>
        <dbReference type="Rhea" id="RHEA-COMP:9954"/>
        <dbReference type="ChEBI" id="CHEBI:57856"/>
        <dbReference type="ChEBI" id="CHEBI:59789"/>
        <dbReference type="ChEBI" id="CHEBI:78449"/>
        <dbReference type="ChEBI" id="CHEBI:78845"/>
        <dbReference type="EC" id="2.1.1.197"/>
    </reaction>
</comment>
<feature type="domain" description="Methyltransferase type 12" evidence="6">
    <location>
        <begin position="48"/>
        <end position="138"/>
    </location>
</feature>
<dbReference type="Pfam" id="PF08242">
    <property type="entry name" value="Methyltransf_12"/>
    <property type="match status" value="1"/>
</dbReference>
<dbReference type="STRING" id="123822.B0188_03140"/>
<dbReference type="InterPro" id="IPR011814">
    <property type="entry name" value="BioC"/>
</dbReference>
<dbReference type="GO" id="GO:0032259">
    <property type="term" value="P:methylation"/>
    <property type="evidence" value="ECO:0007669"/>
    <property type="project" value="UniProtKB-KW"/>
</dbReference>
<dbReference type="GO" id="GO:0009102">
    <property type="term" value="P:biotin biosynthetic process"/>
    <property type="evidence" value="ECO:0007669"/>
    <property type="project" value="UniProtKB-UniRule"/>
</dbReference>
<evidence type="ECO:0000313" key="8">
    <source>
        <dbReference type="Proteomes" id="UP000190023"/>
    </source>
</evidence>
<dbReference type="AlphaFoldDB" id="A0A1T0B779"/>
<evidence type="ECO:0000256" key="3">
    <source>
        <dbReference type="ARBA" id="ARBA00022691"/>
    </source>
</evidence>
<organism evidence="7 8">
    <name type="scientific">[Haemophilus] felis</name>
    <dbReference type="NCBI Taxonomy" id="123822"/>
    <lineage>
        <taxon>Bacteria</taxon>
        <taxon>Pseudomonadati</taxon>
        <taxon>Pseudomonadota</taxon>
        <taxon>Gammaproteobacteria</taxon>
        <taxon>Pasteurellales</taxon>
        <taxon>Pasteurellaceae</taxon>
    </lineage>
</organism>
<sequence>MIDKLRVKQRFAAAVSNYDQQALAQQMIHQDLITLLAKMGRKHFQLVLEIGCGTGGLTQHLMQHLQVEQWELNDLCDIQEYLGEHLPQAFNFYCADAETFPFMQKYDLIVSASVVQWFEDKQQFIVNCKKHLKEQGFLLLSTFTQENLKQIKQLTGIGLTYPSIEEWQTWLQPEFDILALTQKEIVLCFEHPLAVLKHLKQTGVTATQQRGWTKGRLAQFCREYQQKYENAQQQVELTYSPLYMLARLK</sequence>
<dbReference type="NCBIfam" id="TIGR02072">
    <property type="entry name" value="BioC"/>
    <property type="match status" value="1"/>
</dbReference>
<keyword evidence="3 5" id="KW-0949">S-adenosyl-L-methionine</keyword>
<dbReference type="PANTHER" id="PTHR13090">
    <property type="entry name" value="ARGININE-HYDROXYLASE NDUFAF5, MITOCHONDRIAL"/>
    <property type="match status" value="1"/>
</dbReference>
<dbReference type="OrthoDB" id="9760689at2"/>
<dbReference type="EMBL" id="MUYB01000012">
    <property type="protein sequence ID" value="OOS05789.1"/>
    <property type="molecule type" value="Genomic_DNA"/>
</dbReference>
<dbReference type="Gene3D" id="3.40.50.150">
    <property type="entry name" value="Vaccinia Virus protein VP39"/>
    <property type="match status" value="1"/>
</dbReference>
<protein>
    <recommendedName>
        <fullName evidence="5">Malonyl-[acyl-carrier protein] O-methyltransferase</fullName>
        <shortName evidence="5">Malonyl-ACP O-methyltransferase</shortName>
        <ecNumber evidence="5">2.1.1.197</ecNumber>
    </recommendedName>
    <alternativeName>
        <fullName evidence="5">Biotin synthesis protein BioC</fullName>
    </alternativeName>
</protein>
<comment type="caution">
    <text evidence="7">The sequence shown here is derived from an EMBL/GenBank/DDBJ whole genome shotgun (WGS) entry which is preliminary data.</text>
</comment>
<dbReference type="CDD" id="cd02440">
    <property type="entry name" value="AdoMet_MTases"/>
    <property type="match status" value="1"/>
</dbReference>
<evidence type="ECO:0000313" key="7">
    <source>
        <dbReference type="EMBL" id="OOS05789.1"/>
    </source>
</evidence>
<evidence type="ECO:0000256" key="4">
    <source>
        <dbReference type="ARBA" id="ARBA00022756"/>
    </source>
</evidence>
<dbReference type="SUPFAM" id="SSF53335">
    <property type="entry name" value="S-adenosyl-L-methionine-dependent methyltransferases"/>
    <property type="match status" value="1"/>
</dbReference>
<comment type="function">
    <text evidence="5">Converts the free carboxyl group of a malonyl-thioester to its methyl ester by transfer of a methyl group from S-adenosyl-L-methionine (SAM). It allows to synthesize pimeloyl-ACP via the fatty acid synthetic pathway.</text>
</comment>
<dbReference type="UniPathway" id="UPA00078"/>
<comment type="similarity">
    <text evidence="5">Belongs to the methyltransferase superfamily.</text>
</comment>
<gene>
    <name evidence="5" type="primary">bioC</name>
    <name evidence="7" type="ORF">B0188_03140</name>
</gene>
<dbReference type="InterPro" id="IPR050602">
    <property type="entry name" value="Malonyl-ACP_OMT"/>
</dbReference>
<accession>A0A1T0B779</accession>
<keyword evidence="1 5" id="KW-0489">Methyltransferase</keyword>
<name>A0A1T0B779_9PAST</name>
<dbReference type="GO" id="GO:0102130">
    <property type="term" value="F:malonyl-CoA methyltransferase activity"/>
    <property type="evidence" value="ECO:0007669"/>
    <property type="project" value="UniProtKB-EC"/>
</dbReference>
<keyword evidence="2 5" id="KW-0808">Transferase</keyword>
<dbReference type="PANTHER" id="PTHR13090:SF1">
    <property type="entry name" value="ARGININE-HYDROXYLASE NDUFAF5, MITOCHONDRIAL"/>
    <property type="match status" value="1"/>
</dbReference>
<evidence type="ECO:0000256" key="2">
    <source>
        <dbReference type="ARBA" id="ARBA00022679"/>
    </source>
</evidence>
<dbReference type="HAMAP" id="MF_00835">
    <property type="entry name" value="BioC"/>
    <property type="match status" value="1"/>
</dbReference>
<dbReference type="InterPro" id="IPR013217">
    <property type="entry name" value="Methyltransf_12"/>
</dbReference>
<comment type="pathway">
    <text evidence="5">Cofactor biosynthesis; biotin biosynthesis.</text>
</comment>
<evidence type="ECO:0000256" key="1">
    <source>
        <dbReference type="ARBA" id="ARBA00022603"/>
    </source>
</evidence>
<keyword evidence="8" id="KW-1185">Reference proteome</keyword>
<keyword evidence="4 5" id="KW-0093">Biotin biosynthesis</keyword>
<evidence type="ECO:0000256" key="5">
    <source>
        <dbReference type="HAMAP-Rule" id="MF_00835"/>
    </source>
</evidence>
<proteinExistence type="inferred from homology"/>
<dbReference type="EC" id="2.1.1.197" evidence="5"/>